<proteinExistence type="predicted"/>
<dbReference type="EMBL" id="CACVBS010000045">
    <property type="protein sequence ID" value="CAA7264441.1"/>
    <property type="molecule type" value="Genomic_DNA"/>
</dbReference>
<dbReference type="Gene3D" id="3.40.50.720">
    <property type="entry name" value="NAD(P)-binding Rossmann-like Domain"/>
    <property type="match status" value="1"/>
</dbReference>
<dbReference type="InterPro" id="IPR036291">
    <property type="entry name" value="NAD(P)-bd_dom_sf"/>
</dbReference>
<reference evidence="2 3" key="1">
    <citation type="submission" date="2020-01" db="EMBL/GenBank/DDBJ databases">
        <authorList>
            <person name="Gupta K D."/>
        </authorList>
    </citation>
    <scope>NUCLEOTIDE SEQUENCE [LARGE SCALE GENOMIC DNA]</scope>
</reference>
<keyword evidence="1" id="KW-1133">Transmembrane helix</keyword>
<keyword evidence="3" id="KW-1185">Reference proteome</keyword>
<evidence type="ECO:0000313" key="3">
    <source>
        <dbReference type="Proteomes" id="UP000467700"/>
    </source>
</evidence>
<evidence type="ECO:0000256" key="1">
    <source>
        <dbReference type="SAM" id="Phobius"/>
    </source>
</evidence>
<sequence>MFKYVAADEENNKTLAEIIRDKRGHADTVIPNAVKHHEVVEHINVNAMTSLVLFQAMFGLLKARKLMQKFIPISSAAGSLSAAAPFGLIVYGGSKVLLNYITRRIHFENEWLGAFLHDSENGFLIPSCPWKSYSRSPHVVRTNLYEQGREMDPTHTFKKVSIDEVTKPNDATVLLVDIVENATRENEGGQFINIDGSRLPW</sequence>
<dbReference type="Proteomes" id="UP000467700">
    <property type="component" value="Unassembled WGS sequence"/>
</dbReference>
<comment type="caution">
    <text evidence="2">The sequence shown here is derived from an EMBL/GenBank/DDBJ whole genome shotgun (WGS) entry which is preliminary data.</text>
</comment>
<name>A0A8S0XS05_CYCAE</name>
<accession>A0A8S0XS05</accession>
<evidence type="ECO:0000313" key="2">
    <source>
        <dbReference type="EMBL" id="CAA7264441.1"/>
    </source>
</evidence>
<dbReference type="SUPFAM" id="SSF51735">
    <property type="entry name" value="NAD(P)-binding Rossmann-fold domains"/>
    <property type="match status" value="1"/>
</dbReference>
<keyword evidence="1" id="KW-0812">Transmembrane</keyword>
<organism evidence="2 3">
    <name type="scientific">Cyclocybe aegerita</name>
    <name type="common">Black poplar mushroom</name>
    <name type="synonym">Agrocybe aegerita</name>
    <dbReference type="NCBI Taxonomy" id="1973307"/>
    <lineage>
        <taxon>Eukaryota</taxon>
        <taxon>Fungi</taxon>
        <taxon>Dikarya</taxon>
        <taxon>Basidiomycota</taxon>
        <taxon>Agaricomycotina</taxon>
        <taxon>Agaricomycetes</taxon>
        <taxon>Agaricomycetidae</taxon>
        <taxon>Agaricales</taxon>
        <taxon>Agaricineae</taxon>
        <taxon>Bolbitiaceae</taxon>
        <taxon>Cyclocybe</taxon>
    </lineage>
</organism>
<feature type="transmembrane region" description="Helical" evidence="1">
    <location>
        <begin position="73"/>
        <end position="93"/>
    </location>
</feature>
<dbReference type="AlphaFoldDB" id="A0A8S0XS05"/>
<gene>
    <name evidence="2" type="ORF">AAE3_LOCUS6787</name>
</gene>
<keyword evidence="1" id="KW-0472">Membrane</keyword>
<dbReference type="OrthoDB" id="9876299at2759"/>
<protein>
    <submittedName>
        <fullName evidence="2">Uncharacterized protein</fullName>
    </submittedName>
</protein>